<dbReference type="AlphaFoldDB" id="C7IXD2"/>
<evidence type="ECO:0000313" key="2">
    <source>
        <dbReference type="Proteomes" id="UP000000763"/>
    </source>
</evidence>
<reference evidence="2" key="2">
    <citation type="journal article" date="2008" name="Nucleic Acids Res.">
        <title>The rice annotation project database (RAP-DB): 2008 update.</title>
        <authorList>
            <consortium name="The rice annotation project (RAP)"/>
        </authorList>
    </citation>
    <scope>GENOME REANNOTATION</scope>
    <source>
        <strain evidence="2">cv. Nipponbare</strain>
    </source>
</reference>
<evidence type="ECO:0000313" key="1">
    <source>
        <dbReference type="EMBL" id="BAH91479.1"/>
    </source>
</evidence>
<dbReference type="KEGG" id="dosa:Os01g0955650"/>
<sequence>MATSSEIQRRPGRILLAASAHSGAPNSRAFFDGILWSPNLLDKLNDGMVEIFEGIYISNILLIICFHELNEFLRISLLTLHSSLALILLALHDSLMRTLILLALQGSLNPVFIF</sequence>
<reference evidence="1 2" key="1">
    <citation type="journal article" date="2005" name="Nature">
        <title>The map-based sequence of the rice genome.</title>
        <authorList>
            <consortium name="International rice genome sequencing project (IRGSP)"/>
            <person name="Matsumoto T."/>
            <person name="Wu J."/>
            <person name="Kanamori H."/>
            <person name="Katayose Y."/>
            <person name="Fujisawa M."/>
            <person name="Namiki N."/>
            <person name="Mizuno H."/>
            <person name="Yamamoto K."/>
            <person name="Antonio B.A."/>
            <person name="Baba T."/>
            <person name="Sakata K."/>
            <person name="Nagamura Y."/>
            <person name="Aoki H."/>
            <person name="Arikawa K."/>
            <person name="Arita K."/>
            <person name="Bito T."/>
            <person name="Chiden Y."/>
            <person name="Fujitsuka N."/>
            <person name="Fukunaka R."/>
            <person name="Hamada M."/>
            <person name="Harada C."/>
            <person name="Hayashi A."/>
            <person name="Hijishita S."/>
            <person name="Honda M."/>
            <person name="Hosokawa S."/>
            <person name="Ichikawa Y."/>
            <person name="Idonuma A."/>
            <person name="Iijima M."/>
            <person name="Ikeda M."/>
            <person name="Ikeno M."/>
            <person name="Ito K."/>
            <person name="Ito S."/>
            <person name="Ito T."/>
            <person name="Ito Y."/>
            <person name="Ito Y."/>
            <person name="Iwabuchi A."/>
            <person name="Kamiya K."/>
            <person name="Karasawa W."/>
            <person name="Kurita K."/>
            <person name="Katagiri S."/>
            <person name="Kikuta A."/>
            <person name="Kobayashi H."/>
            <person name="Kobayashi N."/>
            <person name="Machita K."/>
            <person name="Maehara T."/>
            <person name="Masukawa M."/>
            <person name="Mizubayashi T."/>
            <person name="Mukai Y."/>
            <person name="Nagasaki H."/>
            <person name="Nagata Y."/>
            <person name="Naito S."/>
            <person name="Nakashima M."/>
            <person name="Nakama Y."/>
            <person name="Nakamichi Y."/>
            <person name="Nakamura M."/>
            <person name="Meguro A."/>
            <person name="Negishi M."/>
            <person name="Ohta I."/>
            <person name="Ohta T."/>
            <person name="Okamoto M."/>
            <person name="Ono N."/>
            <person name="Saji S."/>
            <person name="Sakaguchi M."/>
            <person name="Sakai K."/>
            <person name="Shibata M."/>
            <person name="Shimokawa T."/>
            <person name="Song J."/>
            <person name="Takazaki Y."/>
            <person name="Terasawa K."/>
            <person name="Tsugane M."/>
            <person name="Tsuji K."/>
            <person name="Ueda S."/>
            <person name="Waki K."/>
            <person name="Yamagata H."/>
            <person name="Yamamoto M."/>
            <person name="Yamamoto S."/>
            <person name="Yamane H."/>
            <person name="Yoshiki S."/>
            <person name="Yoshihara R."/>
            <person name="Yukawa K."/>
            <person name="Zhong H."/>
            <person name="Yano M."/>
            <person name="Yuan Q."/>
            <person name="Ouyang S."/>
            <person name="Liu J."/>
            <person name="Jones K.M."/>
            <person name="Gansberger K."/>
            <person name="Moffat K."/>
            <person name="Hill J."/>
            <person name="Bera J."/>
            <person name="Fadrosh D."/>
            <person name="Jin S."/>
            <person name="Johri S."/>
            <person name="Kim M."/>
            <person name="Overton L."/>
            <person name="Reardon M."/>
            <person name="Tsitrin T."/>
            <person name="Vuong H."/>
            <person name="Weaver B."/>
            <person name="Ciecko A."/>
            <person name="Tallon L."/>
            <person name="Jackson J."/>
            <person name="Pai G."/>
            <person name="Aken S.V."/>
            <person name="Utterback T."/>
            <person name="Reidmuller S."/>
            <person name="Feldblyum T."/>
            <person name="Hsiao J."/>
            <person name="Zismann V."/>
            <person name="Iobst S."/>
            <person name="de Vazeille A.R."/>
            <person name="Buell C.R."/>
            <person name="Ying K."/>
            <person name="Li Y."/>
            <person name="Lu T."/>
            <person name="Huang Y."/>
            <person name="Zhao Q."/>
            <person name="Feng Q."/>
            <person name="Zhang L."/>
            <person name="Zhu J."/>
            <person name="Weng Q."/>
            <person name="Mu J."/>
            <person name="Lu Y."/>
            <person name="Fan D."/>
            <person name="Liu Y."/>
            <person name="Guan J."/>
            <person name="Zhang Y."/>
            <person name="Yu S."/>
            <person name="Liu X."/>
            <person name="Zhang Y."/>
            <person name="Hong G."/>
            <person name="Han B."/>
            <person name="Choisne N."/>
            <person name="Demange N."/>
            <person name="Orjeda G."/>
            <person name="Samain S."/>
            <person name="Cattolico L."/>
            <person name="Pelletier E."/>
            <person name="Couloux A."/>
            <person name="Segurens B."/>
            <person name="Wincker P."/>
            <person name="D'Hont A."/>
            <person name="Scarpelli C."/>
            <person name="Weissenbach J."/>
            <person name="Salanoubat M."/>
            <person name="Quetier F."/>
            <person name="Yu Y."/>
            <person name="Kim H.R."/>
            <person name="Rambo T."/>
            <person name="Currie J."/>
            <person name="Collura K."/>
            <person name="Luo M."/>
            <person name="Yang T."/>
            <person name="Ammiraju J.S.S."/>
            <person name="Engler F."/>
            <person name="Soderlund C."/>
            <person name="Wing R.A."/>
            <person name="Palmer L.E."/>
            <person name="de la Bastide M."/>
            <person name="Spiegel L."/>
            <person name="Nascimento L."/>
            <person name="Zutavern T."/>
            <person name="O'Shaughnessy A."/>
            <person name="Dike S."/>
            <person name="Dedhia N."/>
            <person name="Preston R."/>
            <person name="Balija V."/>
            <person name="McCombie W.R."/>
            <person name="Chow T."/>
            <person name="Chen H."/>
            <person name="Chung M."/>
            <person name="Chen C."/>
            <person name="Shaw J."/>
            <person name="Wu H."/>
            <person name="Hsiao K."/>
            <person name="Chao Y."/>
            <person name="Chu M."/>
            <person name="Cheng C."/>
            <person name="Hour A."/>
            <person name="Lee P."/>
            <person name="Lin S."/>
            <person name="Lin Y."/>
            <person name="Liou J."/>
            <person name="Liu S."/>
            <person name="Hsing Y."/>
            <person name="Raghuvanshi S."/>
            <person name="Mohanty A."/>
            <person name="Bharti A.K."/>
            <person name="Gaur A."/>
            <person name="Gupta V."/>
            <person name="Kumar D."/>
            <person name="Ravi V."/>
            <person name="Vij S."/>
            <person name="Kapur A."/>
            <person name="Khurana P."/>
            <person name="Khurana P."/>
            <person name="Khurana J.P."/>
            <person name="Tyagi A.K."/>
            <person name="Gaikwad K."/>
            <person name="Singh A."/>
            <person name="Dalal V."/>
            <person name="Srivastava S."/>
            <person name="Dixit A."/>
            <person name="Pal A.K."/>
            <person name="Ghazi I.A."/>
            <person name="Yadav M."/>
            <person name="Pandit A."/>
            <person name="Bhargava A."/>
            <person name="Sureshbabu K."/>
            <person name="Batra K."/>
            <person name="Sharma T.R."/>
            <person name="Mohapatra T."/>
            <person name="Singh N.K."/>
            <person name="Messing J."/>
            <person name="Nelson A.B."/>
            <person name="Fuks G."/>
            <person name="Kavchok S."/>
            <person name="Keizer G."/>
            <person name="Linton E."/>
            <person name="Llaca V."/>
            <person name="Song R."/>
            <person name="Tanyolac B."/>
            <person name="Young S."/>
            <person name="Ho-Il K."/>
            <person name="Hahn J.H."/>
            <person name="Sangsakoo G."/>
            <person name="Vanavichit A."/>
            <person name="de Mattos Luiz.A.T."/>
            <person name="Zimmer P.D."/>
            <person name="Malone G."/>
            <person name="Dellagostin O."/>
            <person name="de Oliveira A.C."/>
            <person name="Bevan M."/>
            <person name="Bancroft I."/>
            <person name="Minx P."/>
            <person name="Cordum H."/>
            <person name="Wilson R."/>
            <person name="Cheng Z."/>
            <person name="Jin W."/>
            <person name="Jiang J."/>
            <person name="Leong S.A."/>
            <person name="Iwama H."/>
            <person name="Gojobori T."/>
            <person name="Itoh T."/>
            <person name="Niimura Y."/>
            <person name="Fujii Y."/>
            <person name="Habara T."/>
            <person name="Sakai H."/>
            <person name="Sato Y."/>
            <person name="Wilson G."/>
            <person name="Kumar K."/>
            <person name="McCouch S."/>
            <person name="Juretic N."/>
            <person name="Hoen D."/>
            <person name="Wright S."/>
            <person name="Bruskiewich R."/>
            <person name="Bureau T."/>
            <person name="Miyao A."/>
            <person name="Hirochika H."/>
            <person name="Nishikawa T."/>
            <person name="Kadowaki K."/>
            <person name="Sugiura M."/>
            <person name="Burr B."/>
            <person name="Sasaki T."/>
        </authorList>
    </citation>
    <scope>NUCLEOTIDE SEQUENCE [LARGE SCALE GENOMIC DNA]</scope>
    <source>
        <strain evidence="2">cv. Nipponbare</strain>
    </source>
</reference>
<accession>C7IXD2</accession>
<dbReference type="EMBL" id="AP008207">
    <property type="protein sequence ID" value="BAH91479.1"/>
    <property type="molecule type" value="Genomic_DNA"/>
</dbReference>
<dbReference type="Proteomes" id="UP000000763">
    <property type="component" value="Chromosome 1"/>
</dbReference>
<organism evidence="1 2">
    <name type="scientific">Oryza sativa subsp. japonica</name>
    <name type="common">Rice</name>
    <dbReference type="NCBI Taxonomy" id="39947"/>
    <lineage>
        <taxon>Eukaryota</taxon>
        <taxon>Viridiplantae</taxon>
        <taxon>Streptophyta</taxon>
        <taxon>Embryophyta</taxon>
        <taxon>Tracheophyta</taxon>
        <taxon>Spermatophyta</taxon>
        <taxon>Magnoliopsida</taxon>
        <taxon>Liliopsida</taxon>
        <taxon>Poales</taxon>
        <taxon>Poaceae</taxon>
        <taxon>BOP clade</taxon>
        <taxon>Oryzoideae</taxon>
        <taxon>Oryzeae</taxon>
        <taxon>Oryzinae</taxon>
        <taxon>Oryza</taxon>
        <taxon>Oryza sativa</taxon>
    </lineage>
</organism>
<name>C7IXD2_ORYSJ</name>
<gene>
    <name evidence="1" type="ordered locus">Os01g0955650</name>
</gene>
<proteinExistence type="predicted"/>
<protein>
    <submittedName>
        <fullName evidence="1">Os01g0955650 protein</fullName>
    </submittedName>
</protein>